<dbReference type="Proteomes" id="UP000282321">
    <property type="component" value="Unassembled WGS sequence"/>
</dbReference>
<dbReference type="InterPro" id="IPR050312">
    <property type="entry name" value="IolE/XylAMocC-like"/>
</dbReference>
<dbReference type="Gene3D" id="3.20.20.150">
    <property type="entry name" value="Divalent-metal-dependent TIM barrel enzymes"/>
    <property type="match status" value="1"/>
</dbReference>
<proteinExistence type="predicted"/>
<evidence type="ECO:0000313" key="2">
    <source>
        <dbReference type="EMBL" id="RKX66851.1"/>
    </source>
</evidence>
<evidence type="ECO:0000313" key="3">
    <source>
        <dbReference type="Proteomes" id="UP000282321"/>
    </source>
</evidence>
<feature type="domain" description="Xylose isomerase-like TIM barrel" evidence="1">
    <location>
        <begin position="42"/>
        <end position="222"/>
    </location>
</feature>
<dbReference type="PANTHER" id="PTHR12110">
    <property type="entry name" value="HYDROXYPYRUVATE ISOMERASE"/>
    <property type="match status" value="1"/>
</dbReference>
<dbReference type="InterPro" id="IPR036237">
    <property type="entry name" value="Xyl_isomerase-like_sf"/>
</dbReference>
<name>A0A660S8X0_UNCT6</name>
<dbReference type="AlphaFoldDB" id="A0A660S8X0"/>
<accession>A0A660S8X0</accession>
<sequence>MIKACSTTLIKNNPVEEGLTHFDGIIANIELRIREGHFSIEERNRIENLKRLAKKHHISIISLHQAMKSLGTTIDLSSPDKWIRNFSLRDAEKTVIAADILGARRVIVHPSDVIIPDEFEAREQNLINSLSELIETANKYGVKIYIENLRNGKMGNSLNWLLSLRKKFDGELEICFDTGHWLISKRDSEDFNHFTHYHIHDNNGARDEHLFPGEGIFPWDKIDFPNDAVVVYELIPEENPEQTLRKIEADKR</sequence>
<reference evidence="2 3" key="1">
    <citation type="submission" date="2018-06" db="EMBL/GenBank/DDBJ databases">
        <title>Extensive metabolic versatility and redundancy in microbially diverse, dynamic hydrothermal sediments.</title>
        <authorList>
            <person name="Dombrowski N."/>
            <person name="Teske A."/>
            <person name="Baker B.J."/>
        </authorList>
    </citation>
    <scope>NUCLEOTIDE SEQUENCE [LARGE SCALE GENOMIC DNA]</scope>
    <source>
        <strain evidence="2">B35_G9</strain>
    </source>
</reference>
<organism evidence="2 3">
    <name type="scientific">candidate division TA06 bacterium</name>
    <dbReference type="NCBI Taxonomy" id="2250710"/>
    <lineage>
        <taxon>Bacteria</taxon>
        <taxon>Bacteria division TA06</taxon>
    </lineage>
</organism>
<evidence type="ECO:0000259" key="1">
    <source>
        <dbReference type="Pfam" id="PF01261"/>
    </source>
</evidence>
<dbReference type="EMBL" id="QNBC01000031">
    <property type="protein sequence ID" value="RKX66851.1"/>
    <property type="molecule type" value="Genomic_DNA"/>
</dbReference>
<dbReference type="SUPFAM" id="SSF51658">
    <property type="entry name" value="Xylose isomerase-like"/>
    <property type="match status" value="1"/>
</dbReference>
<dbReference type="PANTHER" id="PTHR12110:SF21">
    <property type="entry name" value="XYLOSE ISOMERASE-LIKE TIM BARREL DOMAIN-CONTAINING PROTEIN"/>
    <property type="match status" value="1"/>
</dbReference>
<gene>
    <name evidence="2" type="ORF">DRP44_03275</name>
</gene>
<comment type="caution">
    <text evidence="2">The sequence shown here is derived from an EMBL/GenBank/DDBJ whole genome shotgun (WGS) entry which is preliminary data.</text>
</comment>
<dbReference type="InterPro" id="IPR013022">
    <property type="entry name" value="Xyl_isomerase-like_TIM-brl"/>
</dbReference>
<dbReference type="Pfam" id="PF01261">
    <property type="entry name" value="AP_endonuc_2"/>
    <property type="match status" value="1"/>
</dbReference>
<protein>
    <recommendedName>
        <fullName evidence="1">Xylose isomerase-like TIM barrel domain-containing protein</fullName>
    </recommendedName>
</protein>